<keyword evidence="5" id="KW-0282">Flagellum</keyword>
<dbReference type="EMBL" id="FQVG01000088">
    <property type="protein sequence ID" value="SHF47715.1"/>
    <property type="molecule type" value="Genomic_DNA"/>
</dbReference>
<dbReference type="GO" id="GO:0005198">
    <property type="term" value="F:structural molecule activity"/>
    <property type="evidence" value="ECO:0007669"/>
    <property type="project" value="InterPro"/>
</dbReference>
<dbReference type="Pfam" id="PF00700">
    <property type="entry name" value="Flagellin_C"/>
    <property type="match status" value="1"/>
</dbReference>
<organism evidence="5 6">
    <name type="scientific">Caloramator proteoclasticus DSM 10124</name>
    <dbReference type="NCBI Taxonomy" id="1121262"/>
    <lineage>
        <taxon>Bacteria</taxon>
        <taxon>Bacillati</taxon>
        <taxon>Bacillota</taxon>
        <taxon>Clostridia</taxon>
        <taxon>Eubacteriales</taxon>
        <taxon>Clostridiaceae</taxon>
        <taxon>Caloramator</taxon>
    </lineage>
</organism>
<evidence type="ECO:0000256" key="2">
    <source>
        <dbReference type="ARBA" id="ARBA00005709"/>
    </source>
</evidence>
<name>A0A1M5BZ55_9CLOT</name>
<gene>
    <name evidence="5" type="ORF">SAMN02746091_02609</name>
</gene>
<evidence type="ECO:0000256" key="3">
    <source>
        <dbReference type="ARBA" id="ARBA00023143"/>
    </source>
</evidence>
<dbReference type="InterPro" id="IPR042187">
    <property type="entry name" value="Flagellin_C_sub2"/>
</dbReference>
<keyword evidence="5" id="KW-0966">Cell projection</keyword>
<dbReference type="GO" id="GO:0009288">
    <property type="term" value="C:bacterial-type flagellum"/>
    <property type="evidence" value="ECO:0007669"/>
    <property type="project" value="UniProtKB-SubCell"/>
</dbReference>
<protein>
    <submittedName>
        <fullName evidence="5">Flagellin C-terminal helical region</fullName>
    </submittedName>
</protein>
<evidence type="ECO:0000313" key="5">
    <source>
        <dbReference type="EMBL" id="SHF47715.1"/>
    </source>
</evidence>
<dbReference type="InterPro" id="IPR001492">
    <property type="entry name" value="Flagellin"/>
</dbReference>
<keyword evidence="3" id="KW-0975">Bacterial flagellum</keyword>
<dbReference type="Gene3D" id="6.10.10.10">
    <property type="entry name" value="Flagellar export chaperone, C-terminal domain"/>
    <property type="match status" value="1"/>
</dbReference>
<dbReference type="SUPFAM" id="SSF64518">
    <property type="entry name" value="Phase 1 flagellin"/>
    <property type="match status" value="1"/>
</dbReference>
<dbReference type="InterPro" id="IPR046358">
    <property type="entry name" value="Flagellin_C"/>
</dbReference>
<dbReference type="Gene3D" id="1.20.1330.10">
    <property type="entry name" value="f41 fragment of flagellin, N-terminal domain"/>
    <property type="match status" value="1"/>
</dbReference>
<evidence type="ECO:0000313" key="6">
    <source>
        <dbReference type="Proteomes" id="UP000184423"/>
    </source>
</evidence>
<comment type="subcellular location">
    <subcellularLocation>
        <location evidence="1">Bacterial flagellum</location>
    </subcellularLocation>
</comment>
<dbReference type="PANTHER" id="PTHR42792">
    <property type="entry name" value="FLAGELLIN"/>
    <property type="match status" value="1"/>
</dbReference>
<evidence type="ECO:0000259" key="4">
    <source>
        <dbReference type="Pfam" id="PF00700"/>
    </source>
</evidence>
<evidence type="ECO:0000256" key="1">
    <source>
        <dbReference type="ARBA" id="ARBA00004365"/>
    </source>
</evidence>
<keyword evidence="5" id="KW-0969">Cilium</keyword>
<dbReference type="Proteomes" id="UP000184423">
    <property type="component" value="Unassembled WGS sequence"/>
</dbReference>
<accession>A0A1M5BZ55</accession>
<comment type="similarity">
    <text evidence="2">Belongs to the bacterial flagellin family.</text>
</comment>
<proteinExistence type="inferred from homology"/>
<feature type="domain" description="Flagellin C-terminal" evidence="4">
    <location>
        <begin position="61"/>
        <end position="146"/>
    </location>
</feature>
<dbReference type="AlphaFoldDB" id="A0A1M5BZ55"/>
<keyword evidence="6" id="KW-1185">Reference proteome</keyword>
<sequence>MSFELKSNTADTTITVNGSITTQIGANEDQTMSISLNAMASNNLGIDKLDVTSYNGASDAITKINDAIISVSQEREKLGAYQNRLEHTIANLGTSSENLTAAESRIRDVDMAKEMMQFSKKNILTQASQAMLAQANQIPQGVLQILR</sequence>
<reference evidence="6" key="1">
    <citation type="submission" date="2016-11" db="EMBL/GenBank/DDBJ databases">
        <authorList>
            <person name="Varghese N."/>
            <person name="Submissions S."/>
        </authorList>
    </citation>
    <scope>NUCLEOTIDE SEQUENCE [LARGE SCALE GENOMIC DNA]</scope>
    <source>
        <strain evidence="6">DSM 10124</strain>
    </source>
</reference>
<dbReference type="PANTHER" id="PTHR42792:SF2">
    <property type="entry name" value="FLAGELLIN"/>
    <property type="match status" value="1"/>
</dbReference>